<proteinExistence type="predicted"/>
<dbReference type="AlphaFoldDB" id="A0A844DY00"/>
<dbReference type="PROSITE" id="PS50110">
    <property type="entry name" value="RESPONSE_REGULATORY"/>
    <property type="match status" value="1"/>
</dbReference>
<dbReference type="Gene3D" id="3.40.50.2300">
    <property type="match status" value="1"/>
</dbReference>
<organism evidence="8 9">
    <name type="scientific">Eubacterium ramulus</name>
    <dbReference type="NCBI Taxonomy" id="39490"/>
    <lineage>
        <taxon>Bacteria</taxon>
        <taxon>Bacillati</taxon>
        <taxon>Bacillota</taxon>
        <taxon>Clostridia</taxon>
        <taxon>Eubacteriales</taxon>
        <taxon>Eubacteriaceae</taxon>
        <taxon>Eubacterium</taxon>
    </lineage>
</organism>
<dbReference type="PANTHER" id="PTHR48111:SF17">
    <property type="entry name" value="TRANSCRIPTIONAL REGULATORY PROTEIN YPDB"/>
    <property type="match status" value="1"/>
</dbReference>
<evidence type="ECO:0000259" key="7">
    <source>
        <dbReference type="PROSITE" id="PS50110"/>
    </source>
</evidence>
<dbReference type="Gene3D" id="1.10.10.10">
    <property type="entry name" value="Winged helix-like DNA-binding domain superfamily/Winged helix DNA-binding domain"/>
    <property type="match status" value="1"/>
</dbReference>
<evidence type="ECO:0000313" key="8">
    <source>
        <dbReference type="EMBL" id="MSD15325.1"/>
    </source>
</evidence>
<comment type="function">
    <text evidence="5">May play the central regulatory role in sporulation. It may be an element of the effector pathway responsible for the activation of sporulation genes in response to nutritional stress. Spo0A may act in concert with spo0H (a sigma factor) to control the expression of some genes that are critical to the sporulation process.</text>
</comment>
<evidence type="ECO:0000256" key="3">
    <source>
        <dbReference type="ARBA" id="ARBA00023125"/>
    </source>
</evidence>
<dbReference type="GO" id="GO:0006355">
    <property type="term" value="P:regulation of DNA-templated transcription"/>
    <property type="evidence" value="ECO:0007669"/>
    <property type="project" value="InterPro"/>
</dbReference>
<dbReference type="SMART" id="SM00448">
    <property type="entry name" value="REC"/>
    <property type="match status" value="1"/>
</dbReference>
<comment type="caution">
    <text evidence="8">The sequence shown here is derived from an EMBL/GenBank/DDBJ whole genome shotgun (WGS) entry which is preliminary data.</text>
</comment>
<reference evidence="8 9" key="1">
    <citation type="journal article" date="2019" name="Nat. Med.">
        <title>A library of human gut bacterial isolates paired with longitudinal multiomics data enables mechanistic microbiome research.</title>
        <authorList>
            <person name="Poyet M."/>
            <person name="Groussin M."/>
            <person name="Gibbons S.M."/>
            <person name="Avila-Pacheco J."/>
            <person name="Jiang X."/>
            <person name="Kearney S.M."/>
            <person name="Perrotta A.R."/>
            <person name="Berdy B."/>
            <person name="Zhao S."/>
            <person name="Lieberman T.D."/>
            <person name="Swanson P.K."/>
            <person name="Smith M."/>
            <person name="Roesemann S."/>
            <person name="Alexander J.E."/>
            <person name="Rich S.A."/>
            <person name="Livny J."/>
            <person name="Vlamakis H."/>
            <person name="Clish C."/>
            <person name="Bullock K."/>
            <person name="Deik A."/>
            <person name="Scott J."/>
            <person name="Pierce K.A."/>
            <person name="Xavier R.J."/>
            <person name="Alm E.J."/>
        </authorList>
    </citation>
    <scope>NUCLEOTIDE SEQUENCE [LARGE SCALE GENOMIC DNA]</scope>
    <source>
        <strain evidence="8 9">BIOML-A3</strain>
    </source>
</reference>
<dbReference type="SUPFAM" id="SSF46894">
    <property type="entry name" value="C-terminal effector domain of the bipartite response regulators"/>
    <property type="match status" value="1"/>
</dbReference>
<protein>
    <recommendedName>
        <fullName evidence="1">Stage 0 sporulation protein A homolog</fullName>
    </recommendedName>
</protein>
<dbReference type="Pfam" id="PF00072">
    <property type="entry name" value="Response_reg"/>
    <property type="match status" value="1"/>
</dbReference>
<evidence type="ECO:0000313" key="9">
    <source>
        <dbReference type="Proteomes" id="UP000431304"/>
    </source>
</evidence>
<dbReference type="InterPro" id="IPR036388">
    <property type="entry name" value="WH-like_DNA-bd_sf"/>
</dbReference>
<keyword evidence="2" id="KW-0805">Transcription regulation</keyword>
<dbReference type="EMBL" id="WKRA01000005">
    <property type="protein sequence ID" value="MSD15325.1"/>
    <property type="molecule type" value="Genomic_DNA"/>
</dbReference>
<dbReference type="PANTHER" id="PTHR48111">
    <property type="entry name" value="REGULATOR OF RPOS"/>
    <property type="match status" value="1"/>
</dbReference>
<keyword evidence="6" id="KW-0597">Phosphoprotein</keyword>
<accession>A0A844DY00</accession>
<evidence type="ECO:0000256" key="2">
    <source>
        <dbReference type="ARBA" id="ARBA00023015"/>
    </source>
</evidence>
<dbReference type="InterPro" id="IPR039420">
    <property type="entry name" value="WalR-like"/>
</dbReference>
<keyword evidence="4" id="KW-0804">Transcription</keyword>
<dbReference type="GO" id="GO:0000156">
    <property type="term" value="F:phosphorelay response regulator activity"/>
    <property type="evidence" value="ECO:0007669"/>
    <property type="project" value="TreeGrafter"/>
</dbReference>
<sequence>MLEAFHMNYVLVDDEERALNLLRIMLTRFDGFSKENDHIYTFTQPVEALDFIRRTLVDVVFLDIEMPMLNGITLGKQISEELPAPPEIIYVTAFPEYSLDAWDIGAFGYILKPYDPKQISAVLNRVLKYHAAAAESITSAASIEGKTGFGTENHGHTPPDATAEKRNTQMHSNSLPHIRCFPDFELFINKTPVSFKSRKAKELLALLVHYEGNWVPIDKITFCLLENCEEHSSKNYSRTILYRLKQALAPYHLEQIVESAYGKMRVHTEQFTCDYYDYLQGQTELFQGDYMGEYPWAETTRAAMWTKMVK</sequence>
<gene>
    <name evidence="8" type="ORF">GKE72_04430</name>
</gene>
<feature type="modified residue" description="4-aspartylphosphate" evidence="6">
    <location>
        <position position="63"/>
    </location>
</feature>
<feature type="domain" description="Response regulatory" evidence="7">
    <location>
        <begin position="8"/>
        <end position="127"/>
    </location>
</feature>
<dbReference type="InterPro" id="IPR001789">
    <property type="entry name" value="Sig_transdc_resp-reg_receiver"/>
</dbReference>
<dbReference type="GO" id="GO:0032993">
    <property type="term" value="C:protein-DNA complex"/>
    <property type="evidence" value="ECO:0007669"/>
    <property type="project" value="TreeGrafter"/>
</dbReference>
<evidence type="ECO:0000256" key="4">
    <source>
        <dbReference type="ARBA" id="ARBA00023163"/>
    </source>
</evidence>
<dbReference type="InterPro" id="IPR016032">
    <property type="entry name" value="Sig_transdc_resp-reg_C-effctor"/>
</dbReference>
<dbReference type="InterPro" id="IPR011006">
    <property type="entry name" value="CheY-like_superfamily"/>
</dbReference>
<dbReference type="GO" id="GO:0005829">
    <property type="term" value="C:cytosol"/>
    <property type="evidence" value="ECO:0007669"/>
    <property type="project" value="TreeGrafter"/>
</dbReference>
<evidence type="ECO:0000256" key="1">
    <source>
        <dbReference type="ARBA" id="ARBA00018672"/>
    </source>
</evidence>
<keyword evidence="3" id="KW-0238">DNA-binding</keyword>
<dbReference type="GO" id="GO:0000976">
    <property type="term" value="F:transcription cis-regulatory region binding"/>
    <property type="evidence" value="ECO:0007669"/>
    <property type="project" value="TreeGrafter"/>
</dbReference>
<dbReference type="Proteomes" id="UP000431304">
    <property type="component" value="Unassembled WGS sequence"/>
</dbReference>
<name>A0A844DY00_EUBRA</name>
<evidence type="ECO:0000256" key="5">
    <source>
        <dbReference type="ARBA" id="ARBA00024867"/>
    </source>
</evidence>
<dbReference type="SUPFAM" id="SSF52172">
    <property type="entry name" value="CheY-like"/>
    <property type="match status" value="1"/>
</dbReference>
<evidence type="ECO:0000256" key="6">
    <source>
        <dbReference type="PROSITE-ProRule" id="PRU00169"/>
    </source>
</evidence>